<comment type="caution">
    <text evidence="1">The sequence shown here is derived from an EMBL/GenBank/DDBJ whole genome shotgun (WGS) entry which is preliminary data.</text>
</comment>
<proteinExistence type="predicted"/>
<dbReference type="EMBL" id="BMAU01021363">
    <property type="protein sequence ID" value="GFY23250.1"/>
    <property type="molecule type" value="Genomic_DNA"/>
</dbReference>
<organism evidence="1 2">
    <name type="scientific">Trichonephila clavipes</name>
    <name type="common">Golden silk orbweaver</name>
    <name type="synonym">Nephila clavipes</name>
    <dbReference type="NCBI Taxonomy" id="2585209"/>
    <lineage>
        <taxon>Eukaryota</taxon>
        <taxon>Metazoa</taxon>
        <taxon>Ecdysozoa</taxon>
        <taxon>Arthropoda</taxon>
        <taxon>Chelicerata</taxon>
        <taxon>Arachnida</taxon>
        <taxon>Araneae</taxon>
        <taxon>Araneomorphae</taxon>
        <taxon>Entelegynae</taxon>
        <taxon>Araneoidea</taxon>
        <taxon>Nephilidae</taxon>
        <taxon>Trichonephila</taxon>
    </lineage>
</organism>
<accession>A0A8X7B8A8</accession>
<evidence type="ECO:0000313" key="1">
    <source>
        <dbReference type="EMBL" id="GFY23250.1"/>
    </source>
</evidence>
<dbReference type="Proteomes" id="UP000887159">
    <property type="component" value="Unassembled WGS sequence"/>
</dbReference>
<reference evidence="1" key="1">
    <citation type="submission" date="2020-08" db="EMBL/GenBank/DDBJ databases">
        <title>Multicomponent nature underlies the extraordinary mechanical properties of spider dragline silk.</title>
        <authorList>
            <person name="Kono N."/>
            <person name="Nakamura H."/>
            <person name="Mori M."/>
            <person name="Yoshida Y."/>
            <person name="Ohtoshi R."/>
            <person name="Malay A.D."/>
            <person name="Moran D.A.P."/>
            <person name="Tomita M."/>
            <person name="Numata K."/>
            <person name="Arakawa K."/>
        </authorList>
    </citation>
    <scope>NUCLEOTIDE SEQUENCE</scope>
</reference>
<protein>
    <submittedName>
        <fullName evidence="1">Uncharacterized protein</fullName>
    </submittedName>
</protein>
<keyword evidence="2" id="KW-1185">Reference proteome</keyword>
<name>A0A8X7B8A8_TRICX</name>
<gene>
    <name evidence="1" type="ORF">TNCV_3939461</name>
</gene>
<evidence type="ECO:0000313" key="2">
    <source>
        <dbReference type="Proteomes" id="UP000887159"/>
    </source>
</evidence>
<dbReference type="AlphaFoldDB" id="A0A8X7B8A8"/>
<sequence length="127" mass="13803">MPPFLWCPRLMLSAPQYPFFPAGGSQREAPEWTSGVMASHCKTAVDCLPGNSSSRHRSNVMHNQRSRCRPMSSCAKCQIAILDRCGCPVATLTDLPGDSVLFGIDFTAERPLSVPLITIVSLPLEIG</sequence>